<evidence type="ECO:0000256" key="1">
    <source>
        <dbReference type="ARBA" id="ARBA00004496"/>
    </source>
</evidence>
<sequence length="659" mass="72944">MEPHNHGGAEFLSSSPNWSSMASPKWGFLSSAAAASLRSPWGDAGLGTGGDNDGEGEYGDEARRGWGDGTIEREGSFNGAPRLKAEEFERRWVPPAVTSLLQALGGPAAPSRTEALEQLRQLLLRTTREHARQATQPHLATFTILANESPFGEIRKDFTQFLSFLDQELGLKPPASQNRISYFVSNIDITPLEPEDPHTRRLFCNIFMQTGKLTRLVRILGWHSTYLDRYFQTMSLVMRASGPLPLHMRNYIAIVAASQYRCPYLVAQQEQEFLNNGGEATWLKGIDHVPKKISHLLEINAILAHEPWKITRDHIAVVVKGTDAWSIGELVHGLVIMATFRSLAGIVFGCGIAPEADLALPDVDPTTTHDHGAGAGFFAASAAATTGGDYARSPRSRRPTTGVAVNPMHETVKILQALKEASPSPEPEPPLHTKRIVFENAGSEDPLGSDDDDDDDNDDDEGLADVGGGGGGSGGGGGGSGSGIRATRAGKLSRYIGPYRRTHADFDVHARDYSVFRVQDYSWKEHGYALVSRFYEDAAPLLDDQFDHIYYMTYHTISSHTDVDTAPFRESIWYYVHRIHGLLHEDYDYRNVNTYMNRAIKHFVKKVACFPDRIIRNDFENIGVDLRPEEKCHVALLAAEARKQAELLYGLHVVMQYMT</sequence>
<name>L8H4J3_ACACF</name>
<dbReference type="SUPFAM" id="SSF69118">
    <property type="entry name" value="AhpD-like"/>
    <property type="match status" value="1"/>
</dbReference>
<gene>
    <name evidence="5" type="ORF">ACA1_198690</name>
</gene>
<feature type="region of interest" description="Disordered" evidence="4">
    <location>
        <begin position="44"/>
        <end position="80"/>
    </location>
</feature>
<protein>
    <submittedName>
        <fullName evidence="5">Sestrinlike protein</fullName>
    </submittedName>
</protein>
<dbReference type="KEGG" id="acan:ACA1_198690"/>
<dbReference type="OrthoDB" id="337464at2759"/>
<dbReference type="PANTHER" id="PTHR12474:SF0">
    <property type="entry name" value="SESTRIN HOMOLOG"/>
    <property type="match status" value="1"/>
</dbReference>
<dbReference type="InterPro" id="IPR006730">
    <property type="entry name" value="Sestrin"/>
</dbReference>
<dbReference type="RefSeq" id="XP_004341730.1">
    <property type="nucleotide sequence ID" value="XM_004341682.1"/>
</dbReference>
<evidence type="ECO:0000256" key="3">
    <source>
        <dbReference type="ARBA" id="ARBA00022490"/>
    </source>
</evidence>
<dbReference type="OMA" id="CSYLINI"/>
<dbReference type="GO" id="GO:0005737">
    <property type="term" value="C:cytoplasm"/>
    <property type="evidence" value="ECO:0007669"/>
    <property type="project" value="UniProtKB-SubCell"/>
</dbReference>
<feature type="compositionally biased region" description="Gly residues" evidence="4">
    <location>
        <begin position="465"/>
        <end position="482"/>
    </location>
</feature>
<dbReference type="Proteomes" id="UP000011083">
    <property type="component" value="Unassembled WGS sequence"/>
</dbReference>
<dbReference type="GeneID" id="14920462"/>
<evidence type="ECO:0000313" key="5">
    <source>
        <dbReference type="EMBL" id="ELR19638.1"/>
    </source>
</evidence>
<dbReference type="Pfam" id="PF04636">
    <property type="entry name" value="PA26"/>
    <property type="match status" value="1"/>
</dbReference>
<dbReference type="Gene3D" id="1.20.1290.10">
    <property type="entry name" value="AhpD-like"/>
    <property type="match status" value="1"/>
</dbReference>
<evidence type="ECO:0000256" key="4">
    <source>
        <dbReference type="SAM" id="MobiDB-lite"/>
    </source>
</evidence>
<feature type="region of interest" description="Disordered" evidence="4">
    <location>
        <begin position="387"/>
        <end position="408"/>
    </location>
</feature>
<dbReference type="STRING" id="1257118.L8H4J3"/>
<organism evidence="5 6">
    <name type="scientific">Acanthamoeba castellanii (strain ATCC 30010 / Neff)</name>
    <dbReference type="NCBI Taxonomy" id="1257118"/>
    <lineage>
        <taxon>Eukaryota</taxon>
        <taxon>Amoebozoa</taxon>
        <taxon>Discosea</taxon>
        <taxon>Longamoebia</taxon>
        <taxon>Centramoebida</taxon>
        <taxon>Acanthamoebidae</taxon>
        <taxon>Acanthamoeba</taxon>
    </lineage>
</organism>
<dbReference type="GO" id="GO:0016684">
    <property type="term" value="F:oxidoreductase activity, acting on peroxide as acceptor"/>
    <property type="evidence" value="ECO:0007669"/>
    <property type="project" value="TreeGrafter"/>
</dbReference>
<feature type="compositionally biased region" description="Basic and acidic residues" evidence="4">
    <location>
        <begin position="60"/>
        <end position="75"/>
    </location>
</feature>
<dbReference type="AlphaFoldDB" id="L8H4J3"/>
<feature type="region of interest" description="Disordered" evidence="4">
    <location>
        <begin position="441"/>
        <end position="485"/>
    </location>
</feature>
<dbReference type="GO" id="GO:0071233">
    <property type="term" value="P:cellular response to L-leucine"/>
    <property type="evidence" value="ECO:0007669"/>
    <property type="project" value="TreeGrafter"/>
</dbReference>
<accession>L8H4J3</accession>
<dbReference type="PANTHER" id="PTHR12474">
    <property type="entry name" value="P53 REGULATED PA26 NUCLEAR PROTEIN SESTRIN"/>
    <property type="match status" value="1"/>
</dbReference>
<reference evidence="5 6" key="1">
    <citation type="journal article" date="2013" name="Genome Biol.">
        <title>Genome of Acanthamoeba castellanii highlights extensive lateral gene transfer and early evolution of tyrosine kinase signaling.</title>
        <authorList>
            <person name="Clarke M."/>
            <person name="Lohan A.J."/>
            <person name="Liu B."/>
            <person name="Lagkouvardos I."/>
            <person name="Roy S."/>
            <person name="Zafar N."/>
            <person name="Bertelli C."/>
            <person name="Schilde C."/>
            <person name="Kianianmomeni A."/>
            <person name="Burglin T.R."/>
            <person name="Frech C."/>
            <person name="Turcotte B."/>
            <person name="Kopec K.O."/>
            <person name="Synnott J.M."/>
            <person name="Choo C."/>
            <person name="Paponov I."/>
            <person name="Finkler A."/>
            <person name="Soon Heng Tan C."/>
            <person name="Hutchins A.P."/>
            <person name="Weinmeier T."/>
            <person name="Rattei T."/>
            <person name="Chu J.S."/>
            <person name="Gimenez G."/>
            <person name="Irimia M."/>
            <person name="Rigden D.J."/>
            <person name="Fitzpatrick D.A."/>
            <person name="Lorenzo-Morales J."/>
            <person name="Bateman A."/>
            <person name="Chiu C.H."/>
            <person name="Tang P."/>
            <person name="Hegemann P."/>
            <person name="Fromm H."/>
            <person name="Raoult D."/>
            <person name="Greub G."/>
            <person name="Miranda-Saavedra D."/>
            <person name="Chen N."/>
            <person name="Nash P."/>
            <person name="Ginger M.L."/>
            <person name="Horn M."/>
            <person name="Schaap P."/>
            <person name="Caler L."/>
            <person name="Loftus B."/>
        </authorList>
    </citation>
    <scope>NUCLEOTIDE SEQUENCE [LARGE SCALE GENOMIC DNA]</scope>
    <source>
        <strain evidence="5 6">Neff</strain>
    </source>
</reference>
<dbReference type="InterPro" id="IPR029032">
    <property type="entry name" value="AhpD-like"/>
</dbReference>
<dbReference type="GO" id="GO:1901031">
    <property type="term" value="P:regulation of response to reactive oxygen species"/>
    <property type="evidence" value="ECO:0007669"/>
    <property type="project" value="InterPro"/>
</dbReference>
<comment type="subcellular location">
    <subcellularLocation>
        <location evidence="1">Cytoplasm</location>
    </subcellularLocation>
</comment>
<keyword evidence="6" id="KW-1185">Reference proteome</keyword>
<evidence type="ECO:0000313" key="6">
    <source>
        <dbReference type="Proteomes" id="UP000011083"/>
    </source>
</evidence>
<proteinExistence type="inferred from homology"/>
<feature type="compositionally biased region" description="Acidic residues" evidence="4">
    <location>
        <begin position="447"/>
        <end position="463"/>
    </location>
</feature>
<evidence type="ECO:0000256" key="2">
    <source>
        <dbReference type="ARBA" id="ARBA00008350"/>
    </source>
</evidence>
<dbReference type="VEuPathDB" id="AmoebaDB:ACA1_198690"/>
<dbReference type="GO" id="GO:0070728">
    <property type="term" value="F:L-leucine binding"/>
    <property type="evidence" value="ECO:0007669"/>
    <property type="project" value="TreeGrafter"/>
</dbReference>
<dbReference type="EMBL" id="KB007932">
    <property type="protein sequence ID" value="ELR19638.1"/>
    <property type="molecule type" value="Genomic_DNA"/>
</dbReference>
<dbReference type="GO" id="GO:1990253">
    <property type="term" value="P:cellular response to leucine starvation"/>
    <property type="evidence" value="ECO:0007669"/>
    <property type="project" value="TreeGrafter"/>
</dbReference>
<comment type="similarity">
    <text evidence="2">Belongs to the sestrin family.</text>
</comment>
<dbReference type="GO" id="GO:0016239">
    <property type="term" value="P:positive regulation of macroautophagy"/>
    <property type="evidence" value="ECO:0007669"/>
    <property type="project" value="TreeGrafter"/>
</dbReference>
<dbReference type="GO" id="GO:0005634">
    <property type="term" value="C:nucleus"/>
    <property type="evidence" value="ECO:0007669"/>
    <property type="project" value="InterPro"/>
</dbReference>
<keyword evidence="3" id="KW-0963">Cytoplasm</keyword>
<dbReference type="GO" id="GO:1904262">
    <property type="term" value="P:negative regulation of TORC1 signaling"/>
    <property type="evidence" value="ECO:0007669"/>
    <property type="project" value="TreeGrafter"/>
</dbReference>